<evidence type="ECO:0000313" key="2">
    <source>
        <dbReference type="EMBL" id="QBF84931.1"/>
    </source>
</evidence>
<dbReference type="KEGG" id="smai:EXU30_15085"/>
<name>A0A411PN68_9GAMM</name>
<proteinExistence type="predicted"/>
<dbReference type="OrthoDB" id="6194490at2"/>
<dbReference type="AlphaFoldDB" id="A0A411PN68"/>
<protein>
    <recommendedName>
        <fullName evidence="1">DUF4097 domain-containing protein</fullName>
    </recommendedName>
</protein>
<gene>
    <name evidence="2" type="ORF">EXU30_15085</name>
</gene>
<dbReference type="EMBL" id="CP036200">
    <property type="protein sequence ID" value="QBF84931.1"/>
    <property type="molecule type" value="Genomic_DNA"/>
</dbReference>
<evidence type="ECO:0000313" key="3">
    <source>
        <dbReference type="Proteomes" id="UP000291106"/>
    </source>
</evidence>
<dbReference type="InterPro" id="IPR025164">
    <property type="entry name" value="Toastrack_DUF4097"/>
</dbReference>
<feature type="domain" description="DUF4097" evidence="1">
    <location>
        <begin position="42"/>
        <end position="316"/>
    </location>
</feature>
<evidence type="ECO:0000259" key="1">
    <source>
        <dbReference type="Pfam" id="PF13349"/>
    </source>
</evidence>
<dbReference type="Pfam" id="PF13349">
    <property type="entry name" value="DUF4097"/>
    <property type="match status" value="1"/>
</dbReference>
<dbReference type="Proteomes" id="UP000291106">
    <property type="component" value="Chromosome"/>
</dbReference>
<reference evidence="2 3" key="1">
    <citation type="submission" date="2019-02" db="EMBL/GenBank/DDBJ databases">
        <title>Shewanella sp. D4-2 isolated from Dokdo Island.</title>
        <authorList>
            <person name="Baek K."/>
        </authorList>
    </citation>
    <scope>NUCLEOTIDE SEQUENCE [LARGE SCALE GENOMIC DNA]</scope>
    <source>
        <strain evidence="2 3">D4-2</strain>
    </source>
</reference>
<organism evidence="2 3">
    <name type="scientific">Shewanella maritima</name>
    <dbReference type="NCBI Taxonomy" id="2520507"/>
    <lineage>
        <taxon>Bacteria</taxon>
        <taxon>Pseudomonadati</taxon>
        <taxon>Pseudomonadota</taxon>
        <taxon>Gammaproteobacteria</taxon>
        <taxon>Alteromonadales</taxon>
        <taxon>Shewanellaceae</taxon>
        <taxon>Shewanella</taxon>
    </lineage>
</organism>
<keyword evidence="3" id="KW-1185">Reference proteome</keyword>
<sequence length="324" mass="34226">MPLANNLTSAIKAGLVIAATLSFNAYSEEQVSKQVAVSGSPNIDVQVQRGSVQIIGWDKNEVSVTGTLDELSEGLIFKQRGNNIEIEDKMPKQYQGNNKQGSNLIIKVPNELQLEAEGVSANYSLNDLQGKVELEVVSGNIEAKKISGDTELTTVSGHINSQNTQGKLELESVSGNIKDINSMGKISYRLVSGDLIASSKATKATVETVSGDIRGQFSDVGKVKVVTVSGDVELGFSDSLRKGHIESVSGNLSIGFSTMPSMQVSIAGGPGGKIRNKLTEDKPVKPKYLPSSELNFVAGSGDGKLSVETISGNITVQNAQVTVD</sequence>
<accession>A0A411PN68</accession>